<proteinExistence type="predicted"/>
<evidence type="ECO:0000256" key="1">
    <source>
        <dbReference type="SAM" id="Phobius"/>
    </source>
</evidence>
<keyword evidence="3" id="KW-1185">Reference proteome</keyword>
<keyword evidence="1" id="KW-1133">Transmembrane helix</keyword>
<reference evidence="2 3" key="1">
    <citation type="submission" date="2018-05" db="EMBL/GenBank/DDBJ databases">
        <title>Spiribacter halobius sp. nov., a moderately halophilic bacterium isolated from marine solar saltern.</title>
        <authorList>
            <person name="Zheng W.-S."/>
            <person name="Lu D.-C."/>
            <person name="Du Z.-J."/>
        </authorList>
    </citation>
    <scope>NUCLEOTIDE SEQUENCE [LARGE SCALE GENOMIC DNA]</scope>
    <source>
        <strain evidence="2 3">E85</strain>
    </source>
</reference>
<dbReference type="EMBL" id="QFFI01000002">
    <property type="protein sequence ID" value="PWG65385.1"/>
    <property type="molecule type" value="Genomic_DNA"/>
</dbReference>
<dbReference type="Proteomes" id="UP000245474">
    <property type="component" value="Unassembled WGS sequence"/>
</dbReference>
<accession>A0A2U2N888</accession>
<protein>
    <recommendedName>
        <fullName evidence="4">Glycine zipper family protein</fullName>
    </recommendedName>
</protein>
<name>A0A2U2N888_9GAMM</name>
<keyword evidence="1" id="KW-0472">Membrane</keyword>
<keyword evidence="1" id="KW-0812">Transmembrane</keyword>
<dbReference type="AlphaFoldDB" id="A0A2U2N888"/>
<evidence type="ECO:0000313" key="2">
    <source>
        <dbReference type="EMBL" id="PWG65385.1"/>
    </source>
</evidence>
<feature type="transmembrane region" description="Helical" evidence="1">
    <location>
        <begin position="17"/>
        <end position="37"/>
    </location>
</feature>
<organism evidence="2 3">
    <name type="scientific">Sediminicurvatus halobius</name>
    <dbReference type="NCBI Taxonomy" id="2182432"/>
    <lineage>
        <taxon>Bacteria</taxon>
        <taxon>Pseudomonadati</taxon>
        <taxon>Pseudomonadota</taxon>
        <taxon>Gammaproteobacteria</taxon>
        <taxon>Chromatiales</taxon>
        <taxon>Ectothiorhodospiraceae</taxon>
        <taxon>Sediminicurvatus</taxon>
    </lineage>
</organism>
<gene>
    <name evidence="2" type="ORF">DEM34_01175</name>
</gene>
<dbReference type="RefSeq" id="WP_109675416.1">
    <property type="nucleotide sequence ID" value="NZ_CP086615.1"/>
</dbReference>
<feature type="transmembrane region" description="Helical" evidence="1">
    <location>
        <begin position="43"/>
        <end position="66"/>
    </location>
</feature>
<comment type="caution">
    <text evidence="2">The sequence shown here is derived from an EMBL/GenBank/DDBJ whole genome shotgun (WGS) entry which is preliminary data.</text>
</comment>
<sequence length="70" mass="6973">MAEQQELTRSGRRTQKALLCLIGGFGAGIAVGVAIGFTVSTPAVGVALGISLGAGMGGVPASLYYFGDLE</sequence>
<evidence type="ECO:0008006" key="4">
    <source>
        <dbReference type="Google" id="ProtNLM"/>
    </source>
</evidence>
<evidence type="ECO:0000313" key="3">
    <source>
        <dbReference type="Proteomes" id="UP000245474"/>
    </source>
</evidence>